<dbReference type="Gene3D" id="2.40.260.10">
    <property type="entry name" value="Sortase"/>
    <property type="match status" value="1"/>
</dbReference>
<proteinExistence type="predicted"/>
<dbReference type="SUPFAM" id="SSF63817">
    <property type="entry name" value="Sortase"/>
    <property type="match status" value="1"/>
</dbReference>
<comment type="caution">
    <text evidence="3">The sequence shown here is derived from an EMBL/GenBank/DDBJ whole genome shotgun (WGS) entry which is preliminary data.</text>
</comment>
<keyword evidence="2" id="KW-0732">Signal</keyword>
<reference evidence="3 4" key="1">
    <citation type="submission" date="2024-01" db="EMBL/GenBank/DDBJ databases">
        <title>novel species in genus Adlercreutzia.</title>
        <authorList>
            <person name="Liu X."/>
        </authorList>
    </citation>
    <scope>NUCLEOTIDE SEQUENCE [LARGE SCALE GENOMIC DNA]</scope>
    <source>
        <strain evidence="3 4">R22</strain>
    </source>
</reference>
<dbReference type="InterPro" id="IPR023365">
    <property type="entry name" value="Sortase_dom-sf"/>
</dbReference>
<gene>
    <name evidence="3" type="ORF">VJ920_08555</name>
</gene>
<dbReference type="Pfam" id="PF04203">
    <property type="entry name" value="Sortase"/>
    <property type="match status" value="1"/>
</dbReference>
<feature type="chain" id="PRO_5045136834" evidence="2">
    <location>
        <begin position="39"/>
        <end position="273"/>
    </location>
</feature>
<dbReference type="EMBL" id="JAYMFH010000012">
    <property type="protein sequence ID" value="MEC4295362.1"/>
    <property type="molecule type" value="Genomic_DNA"/>
</dbReference>
<evidence type="ECO:0000313" key="4">
    <source>
        <dbReference type="Proteomes" id="UP001343724"/>
    </source>
</evidence>
<evidence type="ECO:0000256" key="2">
    <source>
        <dbReference type="SAM" id="SignalP"/>
    </source>
</evidence>
<keyword evidence="4" id="KW-1185">Reference proteome</keyword>
<name>A0ABU6IZQ2_9ACTN</name>
<organism evidence="3 4">
    <name type="scientific">Adlercreutzia shanghongiae</name>
    <dbReference type="NCBI Taxonomy" id="3111773"/>
    <lineage>
        <taxon>Bacteria</taxon>
        <taxon>Bacillati</taxon>
        <taxon>Actinomycetota</taxon>
        <taxon>Coriobacteriia</taxon>
        <taxon>Eggerthellales</taxon>
        <taxon>Eggerthellaceae</taxon>
        <taxon>Adlercreutzia</taxon>
    </lineage>
</organism>
<dbReference type="RefSeq" id="WP_326440428.1">
    <property type="nucleotide sequence ID" value="NZ_JAYMFH010000012.1"/>
</dbReference>
<keyword evidence="1" id="KW-0378">Hydrolase</keyword>
<sequence>MNVPSFIKSRKTTRISALVLAACLLLSALLATEPAAYAEPAPAPATNRSVSSGICDALWIFSHRISESSQDILTEKALEEARRSDAEAEQQLLSTLNEEGARYAEEVAASRAAQEEAAKEAVRTAPDAEHAIAGDVVPTTETTAAAKPAPANLLCFLGEEVPFQQGGPADITAPNGYASTWVGTGRVTDNANTYFIGHNPGVFARVMDLELGDKITVFDDSGASRTYHVFDTLILPNGSNYFVYEGRIAPMGETITLQTCCADNQHVRCVMAR</sequence>
<dbReference type="Proteomes" id="UP001343724">
    <property type="component" value="Unassembled WGS sequence"/>
</dbReference>
<evidence type="ECO:0000313" key="3">
    <source>
        <dbReference type="EMBL" id="MEC4295362.1"/>
    </source>
</evidence>
<evidence type="ECO:0000256" key="1">
    <source>
        <dbReference type="ARBA" id="ARBA00022801"/>
    </source>
</evidence>
<protein>
    <submittedName>
        <fullName evidence="3">Sortase</fullName>
    </submittedName>
</protein>
<accession>A0ABU6IZQ2</accession>
<feature type="signal peptide" evidence="2">
    <location>
        <begin position="1"/>
        <end position="38"/>
    </location>
</feature>
<dbReference type="InterPro" id="IPR005754">
    <property type="entry name" value="Sortase"/>
</dbReference>